<dbReference type="AlphaFoldDB" id="A0A811Q3Z0"/>
<reference evidence="5" key="1">
    <citation type="submission" date="2020-10" db="EMBL/GenBank/DDBJ databases">
        <authorList>
            <person name="Han B."/>
            <person name="Lu T."/>
            <person name="Zhao Q."/>
            <person name="Huang X."/>
            <person name="Zhao Y."/>
        </authorList>
    </citation>
    <scope>NUCLEOTIDE SEQUENCE</scope>
</reference>
<dbReference type="Proteomes" id="UP000604825">
    <property type="component" value="Unassembled WGS sequence"/>
</dbReference>
<protein>
    <recommendedName>
        <fullName evidence="4">BTB domain-containing protein</fullName>
    </recommendedName>
</protein>
<evidence type="ECO:0000313" key="5">
    <source>
        <dbReference type="EMBL" id="CAD6255173.1"/>
    </source>
</evidence>
<dbReference type="OrthoDB" id="6359943at2759"/>
<dbReference type="PANTHER" id="PTHR47274">
    <property type="entry name" value="BTB/POZ DOMAIN CONTAINING PROTEIN, EXPRESSED-RELATED"/>
    <property type="match status" value="1"/>
</dbReference>
<dbReference type="InterPro" id="IPR044784">
    <property type="entry name" value="At1g01640-like"/>
</dbReference>
<comment type="function">
    <text evidence="1">May act as a substrate-specific adapter of an E3 ubiquitin-protein ligase complex (CUL3-RBX1-BTB) which mediates the ubiquitination and subsequent proteasomal degradation of target proteins.</text>
</comment>
<sequence length="219" mass="23377">MASVYRLPRNTICAPCHEGAKAIIGFLNKADEQQQEEGGHGSVLKSRVSMMKPDSATKGTKDAWEQLKEMRGREEEAHQRAAFLAQGLAMAWKEGVHTDIVVKPGAGPPIPAHKAILAARSEVFRHMLAADEAPQGPAGRRHLLPGADPRRARPLPRLPLHRATGGRTGGGGSSRSRRSGSARARSSWRPTSTMSRFWRARGAVGRAGGGGSNVGASQT</sequence>
<accession>A0A811Q3Z0</accession>
<keyword evidence="6" id="KW-1185">Reference proteome</keyword>
<proteinExistence type="predicted"/>
<dbReference type="SUPFAM" id="SSF54695">
    <property type="entry name" value="POZ domain"/>
    <property type="match status" value="1"/>
</dbReference>
<dbReference type="EMBL" id="CAJGYO010000009">
    <property type="protein sequence ID" value="CAD6255173.1"/>
    <property type="molecule type" value="Genomic_DNA"/>
</dbReference>
<dbReference type="PANTHER" id="PTHR47274:SF1">
    <property type="entry name" value="BTB_POZ DOMAIN CONTAINING PROTEIN, EXPRESSED"/>
    <property type="match status" value="1"/>
</dbReference>
<comment type="pathway">
    <text evidence="2">Protein modification; protein ubiquitination.</text>
</comment>
<evidence type="ECO:0000256" key="1">
    <source>
        <dbReference type="ARBA" id="ARBA00002668"/>
    </source>
</evidence>
<feature type="region of interest" description="Disordered" evidence="3">
    <location>
        <begin position="131"/>
        <end position="219"/>
    </location>
</feature>
<comment type="caution">
    <text evidence="5">The sequence shown here is derived from an EMBL/GenBank/DDBJ whole genome shotgun (WGS) entry which is preliminary data.</text>
</comment>
<dbReference type="PROSITE" id="PS50097">
    <property type="entry name" value="BTB"/>
    <property type="match status" value="1"/>
</dbReference>
<dbReference type="CDD" id="cd18186">
    <property type="entry name" value="BTB_POZ_ZBTB_KLHL-like"/>
    <property type="match status" value="1"/>
</dbReference>
<organism evidence="5 6">
    <name type="scientific">Miscanthus lutarioriparius</name>
    <dbReference type="NCBI Taxonomy" id="422564"/>
    <lineage>
        <taxon>Eukaryota</taxon>
        <taxon>Viridiplantae</taxon>
        <taxon>Streptophyta</taxon>
        <taxon>Embryophyta</taxon>
        <taxon>Tracheophyta</taxon>
        <taxon>Spermatophyta</taxon>
        <taxon>Magnoliopsida</taxon>
        <taxon>Liliopsida</taxon>
        <taxon>Poales</taxon>
        <taxon>Poaceae</taxon>
        <taxon>PACMAD clade</taxon>
        <taxon>Panicoideae</taxon>
        <taxon>Andropogonodae</taxon>
        <taxon>Andropogoneae</taxon>
        <taxon>Saccharinae</taxon>
        <taxon>Miscanthus</taxon>
    </lineage>
</organism>
<name>A0A811Q3Z0_9POAL</name>
<gene>
    <name evidence="5" type="ORF">NCGR_LOCUS38769</name>
</gene>
<dbReference type="InterPro" id="IPR000210">
    <property type="entry name" value="BTB/POZ_dom"/>
</dbReference>
<dbReference type="InterPro" id="IPR011333">
    <property type="entry name" value="SKP1/BTB/POZ_sf"/>
</dbReference>
<feature type="domain" description="BTB" evidence="4">
    <location>
        <begin position="98"/>
        <end position="128"/>
    </location>
</feature>
<evidence type="ECO:0000256" key="2">
    <source>
        <dbReference type="ARBA" id="ARBA00004906"/>
    </source>
</evidence>
<evidence type="ECO:0000313" key="6">
    <source>
        <dbReference type="Proteomes" id="UP000604825"/>
    </source>
</evidence>
<evidence type="ECO:0000259" key="4">
    <source>
        <dbReference type="PROSITE" id="PS50097"/>
    </source>
</evidence>
<evidence type="ECO:0000256" key="3">
    <source>
        <dbReference type="SAM" id="MobiDB-lite"/>
    </source>
</evidence>
<dbReference type="Gene3D" id="3.30.710.10">
    <property type="entry name" value="Potassium Channel Kv1.1, Chain A"/>
    <property type="match status" value="1"/>
</dbReference>
<dbReference type="Pfam" id="PF00651">
    <property type="entry name" value="BTB"/>
    <property type="match status" value="1"/>
</dbReference>